<proteinExistence type="predicted"/>
<comment type="caution">
    <text evidence="4">The sequence shown here is derived from an EMBL/GenBank/DDBJ whole genome shotgun (WGS) entry which is preliminary data.</text>
</comment>
<dbReference type="InterPro" id="IPR029063">
    <property type="entry name" value="SAM-dependent_MTases_sf"/>
</dbReference>
<gene>
    <name evidence="4" type="ORF">BLM47_14320</name>
</gene>
<dbReference type="Gene3D" id="3.40.50.150">
    <property type="entry name" value="Vaccinia Virus protein VP39"/>
    <property type="match status" value="1"/>
</dbReference>
<accession>A0A2A6DX61</accession>
<dbReference type="Pfam" id="PF00145">
    <property type="entry name" value="DNA_methylase"/>
    <property type="match status" value="1"/>
</dbReference>
<dbReference type="Proteomes" id="UP000243688">
    <property type="component" value="Unassembled WGS sequence"/>
</dbReference>
<dbReference type="SUPFAM" id="SSF53335">
    <property type="entry name" value="S-adenosyl-L-methionine-dependent methyltransferases"/>
    <property type="match status" value="1"/>
</dbReference>
<dbReference type="GO" id="GO:0008168">
    <property type="term" value="F:methyltransferase activity"/>
    <property type="evidence" value="ECO:0007669"/>
    <property type="project" value="UniProtKB-KW"/>
</dbReference>
<dbReference type="GO" id="GO:0032259">
    <property type="term" value="P:methylation"/>
    <property type="evidence" value="ECO:0007669"/>
    <property type="project" value="UniProtKB-KW"/>
</dbReference>
<evidence type="ECO:0000313" key="4">
    <source>
        <dbReference type="EMBL" id="PDO09139.1"/>
    </source>
</evidence>
<protein>
    <submittedName>
        <fullName evidence="4">Uncharacterized protein</fullName>
    </submittedName>
</protein>
<dbReference type="EMBL" id="MOXJ01000108">
    <property type="protein sequence ID" value="PDO09139.1"/>
    <property type="molecule type" value="Genomic_DNA"/>
</dbReference>
<evidence type="ECO:0000256" key="1">
    <source>
        <dbReference type="ARBA" id="ARBA00022603"/>
    </source>
</evidence>
<keyword evidence="3" id="KW-0680">Restriction system</keyword>
<dbReference type="InterPro" id="IPR001525">
    <property type="entry name" value="C5_MeTfrase"/>
</dbReference>
<keyword evidence="1" id="KW-0489">Methyltransferase</keyword>
<name>A0A2A6DX61_9BACL</name>
<evidence type="ECO:0000256" key="2">
    <source>
        <dbReference type="ARBA" id="ARBA00022679"/>
    </source>
</evidence>
<keyword evidence="2" id="KW-0808">Transferase</keyword>
<dbReference type="GO" id="GO:0009307">
    <property type="term" value="P:DNA restriction-modification system"/>
    <property type="evidence" value="ECO:0007669"/>
    <property type="project" value="UniProtKB-KW"/>
</dbReference>
<sequence length="43" mass="4697">MPRTVDLFAGCGGLSLGFAQAGFEIVAAYDNWERALECYRANL</sequence>
<dbReference type="AlphaFoldDB" id="A0A2A6DX61"/>
<reference evidence="4 5" key="1">
    <citation type="submission" date="2016-12" db="EMBL/GenBank/DDBJ databases">
        <title>Candidatus Reconcilibacillus cellulovorans genome.</title>
        <authorList>
            <person name="Kolinko S."/>
            <person name="Wu Y.-W."/>
            <person name="Tachea F."/>
            <person name="Denzel E."/>
            <person name="Hiras J."/>
            <person name="Baecker N."/>
            <person name="Chan L.J."/>
            <person name="Eichorst S.A."/>
            <person name="Frey D."/>
            <person name="Adams P.D."/>
            <person name="Pray T."/>
            <person name="Tanjore D."/>
            <person name="Petzold C.J."/>
            <person name="Gladden J.M."/>
            <person name="Simmons B.A."/>
            <person name="Singer S.W."/>
        </authorList>
    </citation>
    <scope>NUCLEOTIDE SEQUENCE [LARGE SCALE GENOMIC DNA]</scope>
    <source>
        <strain evidence="4">JTherm</strain>
    </source>
</reference>
<organism evidence="4 5">
    <name type="scientific">Candidatus Reconcilbacillus cellulovorans</name>
    <dbReference type="NCBI Taxonomy" id="1906605"/>
    <lineage>
        <taxon>Bacteria</taxon>
        <taxon>Bacillati</taxon>
        <taxon>Bacillota</taxon>
        <taxon>Bacilli</taxon>
        <taxon>Bacillales</taxon>
        <taxon>Paenibacillaceae</taxon>
        <taxon>Candidatus Reconcilbacillus</taxon>
    </lineage>
</organism>
<evidence type="ECO:0000256" key="3">
    <source>
        <dbReference type="ARBA" id="ARBA00022747"/>
    </source>
</evidence>
<feature type="non-terminal residue" evidence="4">
    <location>
        <position position="43"/>
    </location>
</feature>
<evidence type="ECO:0000313" key="5">
    <source>
        <dbReference type="Proteomes" id="UP000243688"/>
    </source>
</evidence>